<sequence>MASAIHRQGMHGWKLRIHTHTISSCYAFASHAQNSHHRRQSMPSEGRRQFGYHRILRGGSFSSSPTPSAPHLATSAGRVSLHASAQSQSSSPSTATSQKSLFDRAQESLAIAGSASETSLKSFGGLTFRDSLAEKEPFRVLFILGGPGAGKGTQCELLKQNYPCVHLSAGQLLREEAAKKDESEHAALIEECLVAGKIVPVEISLALLRNAMKASDGQSLLFLIDGFPRNFDNLEGWTRVMSTGSDAAAVWGVLSYDCPLQILEERVMERSKESGRSDDNLESLRRRFKTFQAETVPVVDTLRLVEKDTQLKVVDIAGDQSLEKVWEETQKMMNIFVANDILSANTRLLEAAVKRDVETYRSLCADEMFVDVRENELSSPLSPEEIMTLQEGTEEHLVHSNIKCAEMTFVTGKKVSLSYDRTLASECWHIQVRREMHILWLLHELRLSDELGAQKQRLQNSGSQRSKAGVYPLHMATENGWPCHDLLLAARMARVFEVPDTELLPF</sequence>
<dbReference type="Pfam" id="PF00406">
    <property type="entry name" value="ADK"/>
    <property type="match status" value="1"/>
</dbReference>
<evidence type="ECO:0000256" key="2">
    <source>
        <dbReference type="SAM" id="MobiDB-lite"/>
    </source>
</evidence>
<keyword evidence="3" id="KW-0808">Transferase</keyword>
<keyword evidence="4" id="KW-1185">Reference proteome</keyword>
<keyword evidence="1" id="KW-0547">Nucleotide-binding</keyword>
<reference evidence="3" key="1">
    <citation type="journal article" date="2021" name="Sci. Rep.">
        <title>Diploid genomic architecture of Nitzschia inconspicua, an elite biomass production diatom.</title>
        <authorList>
            <person name="Oliver A."/>
            <person name="Podell S."/>
            <person name="Pinowska A."/>
            <person name="Traller J.C."/>
            <person name="Smith S.R."/>
            <person name="McClure R."/>
            <person name="Beliaev A."/>
            <person name="Bohutskyi P."/>
            <person name="Hill E.A."/>
            <person name="Rabines A."/>
            <person name="Zheng H."/>
            <person name="Allen L.Z."/>
            <person name="Kuo A."/>
            <person name="Grigoriev I.V."/>
            <person name="Allen A.E."/>
            <person name="Hazlebeck D."/>
            <person name="Allen E.E."/>
        </authorList>
    </citation>
    <scope>NUCLEOTIDE SEQUENCE</scope>
    <source>
        <strain evidence="3">Hildebrandi</strain>
    </source>
</reference>
<dbReference type="CDD" id="cd01428">
    <property type="entry name" value="ADK"/>
    <property type="match status" value="1"/>
</dbReference>
<dbReference type="PROSITE" id="PS00113">
    <property type="entry name" value="ADENYLATE_KINASE"/>
    <property type="match status" value="1"/>
</dbReference>
<dbReference type="PANTHER" id="PTHR23359">
    <property type="entry name" value="NUCLEOTIDE KINASE"/>
    <property type="match status" value="1"/>
</dbReference>
<protein>
    <submittedName>
        <fullName evidence="3">Uridylate kinase</fullName>
    </submittedName>
</protein>
<feature type="compositionally biased region" description="Low complexity" evidence="2">
    <location>
        <begin position="83"/>
        <end position="99"/>
    </location>
</feature>
<keyword evidence="3" id="KW-0418">Kinase</keyword>
<proteinExistence type="inferred from homology"/>
<organism evidence="3 4">
    <name type="scientific">Nitzschia inconspicua</name>
    <dbReference type="NCBI Taxonomy" id="303405"/>
    <lineage>
        <taxon>Eukaryota</taxon>
        <taxon>Sar</taxon>
        <taxon>Stramenopiles</taxon>
        <taxon>Ochrophyta</taxon>
        <taxon>Bacillariophyta</taxon>
        <taxon>Bacillariophyceae</taxon>
        <taxon>Bacillariophycidae</taxon>
        <taxon>Bacillariales</taxon>
        <taxon>Bacillariaceae</taxon>
        <taxon>Nitzschia</taxon>
    </lineage>
</organism>
<dbReference type="InterPro" id="IPR000850">
    <property type="entry name" value="Adenylat/UMP-CMP_kin"/>
</dbReference>
<dbReference type="AlphaFoldDB" id="A0A9K3KUI5"/>
<dbReference type="EMBL" id="JAGRRH010000019">
    <property type="protein sequence ID" value="KAG7349806.1"/>
    <property type="molecule type" value="Genomic_DNA"/>
</dbReference>
<dbReference type="GO" id="GO:0006139">
    <property type="term" value="P:nucleobase-containing compound metabolic process"/>
    <property type="evidence" value="ECO:0007669"/>
    <property type="project" value="InterPro"/>
</dbReference>
<comment type="caution">
    <text evidence="3">The sequence shown here is derived from an EMBL/GenBank/DDBJ whole genome shotgun (WGS) entry which is preliminary data.</text>
</comment>
<evidence type="ECO:0000313" key="3">
    <source>
        <dbReference type="EMBL" id="KAG7349806.1"/>
    </source>
</evidence>
<feature type="region of interest" description="Disordered" evidence="2">
    <location>
        <begin position="61"/>
        <end position="99"/>
    </location>
</feature>
<gene>
    <name evidence="3" type="ORF">IV203_012403</name>
</gene>
<dbReference type="InterPro" id="IPR033690">
    <property type="entry name" value="Adenylat_kinase_CS"/>
</dbReference>
<dbReference type="Proteomes" id="UP000693970">
    <property type="component" value="Unassembled WGS sequence"/>
</dbReference>
<dbReference type="GO" id="GO:0005524">
    <property type="term" value="F:ATP binding"/>
    <property type="evidence" value="ECO:0007669"/>
    <property type="project" value="InterPro"/>
</dbReference>
<accession>A0A9K3KUI5</accession>
<reference evidence="3" key="2">
    <citation type="submission" date="2021-04" db="EMBL/GenBank/DDBJ databases">
        <authorList>
            <person name="Podell S."/>
        </authorList>
    </citation>
    <scope>NUCLEOTIDE SEQUENCE</scope>
    <source>
        <strain evidence="3">Hildebrandi</strain>
    </source>
</reference>
<dbReference type="HAMAP" id="MF_00235">
    <property type="entry name" value="Adenylate_kinase_Adk"/>
    <property type="match status" value="1"/>
</dbReference>
<dbReference type="OrthoDB" id="442176at2759"/>
<dbReference type="GO" id="GO:0019205">
    <property type="term" value="F:nucleobase-containing compound kinase activity"/>
    <property type="evidence" value="ECO:0007669"/>
    <property type="project" value="InterPro"/>
</dbReference>
<evidence type="ECO:0000313" key="4">
    <source>
        <dbReference type="Proteomes" id="UP000693970"/>
    </source>
</evidence>
<name>A0A9K3KUI5_9STRA</name>
<evidence type="ECO:0000256" key="1">
    <source>
        <dbReference type="ARBA" id="ARBA00022741"/>
    </source>
</evidence>